<evidence type="ECO:0000313" key="1">
    <source>
        <dbReference type="EMBL" id="MBE2888975.1"/>
    </source>
</evidence>
<sequence>MNVRVYDEKRGVTLQGLITYDAELVPYTNKLTGDDDPMIVFAPGRFIHMSTCRRYGWVVRDEQGQVVS</sequence>
<reference evidence="1 2" key="1">
    <citation type="submission" date="2020-10" db="EMBL/GenBank/DDBJ databases">
        <title>Investigation of anaerobic biodegradation of phenanthrene by a sulfate-dependent Geobacter anodireducens strain PheS2.</title>
        <authorList>
            <person name="Zhang Z."/>
        </authorList>
    </citation>
    <scope>NUCLEOTIDE SEQUENCE [LARGE SCALE GENOMIC DNA]</scope>
    <source>
        <strain evidence="1 2">PheS2</strain>
    </source>
</reference>
<keyword evidence="2" id="KW-1185">Reference proteome</keyword>
<dbReference type="RefSeq" id="WP_192905793.1">
    <property type="nucleotide sequence ID" value="NZ_JADBFD010000019.1"/>
</dbReference>
<name>A0ABR9NXH9_9BACT</name>
<dbReference type="EMBL" id="JADBFD010000019">
    <property type="protein sequence ID" value="MBE2888975.1"/>
    <property type="molecule type" value="Genomic_DNA"/>
</dbReference>
<evidence type="ECO:0000313" key="2">
    <source>
        <dbReference type="Proteomes" id="UP000618926"/>
    </source>
</evidence>
<comment type="caution">
    <text evidence="1">The sequence shown here is derived from an EMBL/GenBank/DDBJ whole genome shotgun (WGS) entry which is preliminary data.</text>
</comment>
<gene>
    <name evidence="1" type="ORF">IIE05_13480</name>
</gene>
<organism evidence="1 2">
    <name type="scientific">Geobacter anodireducens</name>
    <dbReference type="NCBI Taxonomy" id="1340425"/>
    <lineage>
        <taxon>Bacteria</taxon>
        <taxon>Pseudomonadati</taxon>
        <taxon>Thermodesulfobacteriota</taxon>
        <taxon>Desulfuromonadia</taxon>
        <taxon>Geobacterales</taxon>
        <taxon>Geobacteraceae</taxon>
        <taxon>Geobacter</taxon>
    </lineage>
</organism>
<dbReference type="Proteomes" id="UP000618926">
    <property type="component" value="Unassembled WGS sequence"/>
</dbReference>
<accession>A0ABR9NXH9</accession>
<protein>
    <submittedName>
        <fullName evidence="1">Uncharacterized protein</fullName>
    </submittedName>
</protein>
<proteinExistence type="predicted"/>